<dbReference type="EMBL" id="CAJVPY010028522">
    <property type="protein sequence ID" value="CAG8792818.1"/>
    <property type="molecule type" value="Genomic_DNA"/>
</dbReference>
<feature type="non-terminal residue" evidence="2">
    <location>
        <position position="1"/>
    </location>
</feature>
<organism evidence="2 3">
    <name type="scientific">Dentiscutata erythropus</name>
    <dbReference type="NCBI Taxonomy" id="1348616"/>
    <lineage>
        <taxon>Eukaryota</taxon>
        <taxon>Fungi</taxon>
        <taxon>Fungi incertae sedis</taxon>
        <taxon>Mucoromycota</taxon>
        <taxon>Glomeromycotina</taxon>
        <taxon>Glomeromycetes</taxon>
        <taxon>Diversisporales</taxon>
        <taxon>Gigasporaceae</taxon>
        <taxon>Dentiscutata</taxon>
    </lineage>
</organism>
<sequence>KIGKQKAYQKSAESDDSKKETNLGRGDIGKRSKRSRKIVFNEQKNELDQKEKTKMNNMPKESDEVADLRFRMIMKVKLDENDDFADLQKGNSSDGRAIMVDFDVMSVESESIEQPNLKYNHQNSDVELDDTKKQSVIGH</sequence>
<comment type="caution">
    <text evidence="2">The sequence shown here is derived from an EMBL/GenBank/DDBJ whole genome shotgun (WGS) entry which is preliminary data.</text>
</comment>
<feature type="region of interest" description="Disordered" evidence="1">
    <location>
        <begin position="111"/>
        <end position="139"/>
    </location>
</feature>
<dbReference type="AlphaFoldDB" id="A0A9N9JRX7"/>
<protein>
    <submittedName>
        <fullName evidence="2">5834_t:CDS:1</fullName>
    </submittedName>
</protein>
<gene>
    <name evidence="2" type="ORF">DERYTH_LOCUS21769</name>
</gene>
<reference evidence="2" key="1">
    <citation type="submission" date="2021-06" db="EMBL/GenBank/DDBJ databases">
        <authorList>
            <person name="Kallberg Y."/>
            <person name="Tangrot J."/>
            <person name="Rosling A."/>
        </authorList>
    </citation>
    <scope>NUCLEOTIDE SEQUENCE</scope>
    <source>
        <strain evidence="2">MA453B</strain>
    </source>
</reference>
<keyword evidence="3" id="KW-1185">Reference proteome</keyword>
<dbReference type="Proteomes" id="UP000789405">
    <property type="component" value="Unassembled WGS sequence"/>
</dbReference>
<proteinExistence type="predicted"/>
<name>A0A9N9JRX7_9GLOM</name>
<accession>A0A9N9JRX7</accession>
<feature type="non-terminal residue" evidence="2">
    <location>
        <position position="139"/>
    </location>
</feature>
<evidence type="ECO:0000313" key="3">
    <source>
        <dbReference type="Proteomes" id="UP000789405"/>
    </source>
</evidence>
<feature type="compositionally biased region" description="Polar residues" evidence="1">
    <location>
        <begin position="111"/>
        <end position="125"/>
    </location>
</feature>
<feature type="compositionally biased region" description="Basic and acidic residues" evidence="1">
    <location>
        <begin position="12"/>
        <end position="30"/>
    </location>
</feature>
<evidence type="ECO:0000313" key="2">
    <source>
        <dbReference type="EMBL" id="CAG8792818.1"/>
    </source>
</evidence>
<feature type="region of interest" description="Disordered" evidence="1">
    <location>
        <begin position="1"/>
        <end position="64"/>
    </location>
</feature>
<evidence type="ECO:0000256" key="1">
    <source>
        <dbReference type="SAM" id="MobiDB-lite"/>
    </source>
</evidence>
<feature type="compositionally biased region" description="Basic and acidic residues" evidence="1">
    <location>
        <begin position="43"/>
        <end position="64"/>
    </location>
</feature>